<dbReference type="EMBL" id="MEIA01000476">
    <property type="protein sequence ID" value="OJF10462.1"/>
    <property type="molecule type" value="Genomic_DNA"/>
</dbReference>
<feature type="transmembrane region" description="Helical" evidence="1">
    <location>
        <begin position="61"/>
        <end position="81"/>
    </location>
</feature>
<evidence type="ECO:0000313" key="3">
    <source>
        <dbReference type="Proteomes" id="UP000182486"/>
    </source>
</evidence>
<dbReference type="AlphaFoldDB" id="A0A1K0GE88"/>
<sequence length="91" mass="10000">MRHCVPPGKRSFREDLVAEEPVYAPDQLKPGNRKSARIGALGTAVVLLTMLWGNHEGNTENIWLIGTAAMLVLIVLGDVVLRRNGLKPNDQ</sequence>
<dbReference type="InterPro" id="IPR024341">
    <property type="entry name" value="DUF2631"/>
</dbReference>
<gene>
    <name evidence="2" type="ORF">BG844_31865</name>
</gene>
<reference evidence="2 3" key="1">
    <citation type="submission" date="2016-09" db="EMBL/GenBank/DDBJ databases">
        <title>Couchioplanes caeruleus draft genome sequence.</title>
        <authorList>
            <person name="Sheehan J."/>
            <person name="Caffrey P."/>
        </authorList>
    </citation>
    <scope>NUCLEOTIDE SEQUENCE [LARGE SCALE GENOMIC DNA]</scope>
    <source>
        <strain evidence="2 3">DSM 43634</strain>
    </source>
</reference>
<dbReference type="Proteomes" id="UP000182486">
    <property type="component" value="Unassembled WGS sequence"/>
</dbReference>
<organism evidence="2 3">
    <name type="scientific">Couchioplanes caeruleus subsp. caeruleus</name>
    <dbReference type="NCBI Taxonomy" id="56427"/>
    <lineage>
        <taxon>Bacteria</taxon>
        <taxon>Bacillati</taxon>
        <taxon>Actinomycetota</taxon>
        <taxon>Actinomycetes</taxon>
        <taxon>Micromonosporales</taxon>
        <taxon>Micromonosporaceae</taxon>
        <taxon>Couchioplanes</taxon>
    </lineage>
</organism>
<keyword evidence="1" id="KW-1133">Transmembrane helix</keyword>
<evidence type="ECO:0008006" key="4">
    <source>
        <dbReference type="Google" id="ProtNLM"/>
    </source>
</evidence>
<accession>A0A1K0GE88</accession>
<evidence type="ECO:0000313" key="2">
    <source>
        <dbReference type="EMBL" id="OJF10462.1"/>
    </source>
</evidence>
<name>A0A1K0GE88_9ACTN</name>
<feature type="transmembrane region" description="Helical" evidence="1">
    <location>
        <begin position="38"/>
        <end position="55"/>
    </location>
</feature>
<comment type="caution">
    <text evidence="2">The sequence shown here is derived from an EMBL/GenBank/DDBJ whole genome shotgun (WGS) entry which is preliminary data.</text>
</comment>
<proteinExistence type="predicted"/>
<keyword evidence="1" id="KW-0472">Membrane</keyword>
<keyword evidence="3" id="KW-1185">Reference proteome</keyword>
<keyword evidence="1" id="KW-0812">Transmembrane</keyword>
<protein>
    <recommendedName>
        <fullName evidence="4">DUF2631 domain-containing protein</fullName>
    </recommendedName>
</protein>
<evidence type="ECO:0000256" key="1">
    <source>
        <dbReference type="SAM" id="Phobius"/>
    </source>
</evidence>
<dbReference type="Pfam" id="PF10939">
    <property type="entry name" value="DUF2631"/>
    <property type="match status" value="1"/>
</dbReference>